<dbReference type="GO" id="GO:0016757">
    <property type="term" value="F:glycosyltransferase activity"/>
    <property type="evidence" value="ECO:0007669"/>
    <property type="project" value="InterPro"/>
</dbReference>
<proteinExistence type="predicted"/>
<accession>A0A7C3SK56</accession>
<dbReference type="PANTHER" id="PTHR12526">
    <property type="entry name" value="GLYCOSYLTRANSFERASE"/>
    <property type="match status" value="1"/>
</dbReference>
<protein>
    <submittedName>
        <fullName evidence="3">Glycosyltransferase family 1 protein</fullName>
    </submittedName>
</protein>
<evidence type="ECO:0000259" key="2">
    <source>
        <dbReference type="Pfam" id="PF13439"/>
    </source>
</evidence>
<dbReference type="Pfam" id="PF00534">
    <property type="entry name" value="Glycos_transf_1"/>
    <property type="match status" value="1"/>
</dbReference>
<dbReference type="EMBL" id="DTHB01000026">
    <property type="protein sequence ID" value="HGB14198.1"/>
    <property type="molecule type" value="Genomic_DNA"/>
</dbReference>
<dbReference type="CDD" id="cd03801">
    <property type="entry name" value="GT4_PimA-like"/>
    <property type="match status" value="1"/>
</dbReference>
<organism evidence="3">
    <name type="scientific">Desulfobacca acetoxidans</name>
    <dbReference type="NCBI Taxonomy" id="60893"/>
    <lineage>
        <taxon>Bacteria</taxon>
        <taxon>Pseudomonadati</taxon>
        <taxon>Thermodesulfobacteriota</taxon>
        <taxon>Desulfobaccia</taxon>
        <taxon>Desulfobaccales</taxon>
        <taxon>Desulfobaccaceae</taxon>
        <taxon>Desulfobacca</taxon>
    </lineage>
</organism>
<dbReference type="InterPro" id="IPR001296">
    <property type="entry name" value="Glyco_trans_1"/>
</dbReference>
<comment type="caution">
    <text evidence="3">The sequence shown here is derived from an EMBL/GenBank/DDBJ whole genome shotgun (WGS) entry which is preliminary data.</text>
</comment>
<reference evidence="3" key="1">
    <citation type="journal article" date="2020" name="mSystems">
        <title>Genome- and Community-Level Interaction Insights into Carbon Utilization and Element Cycling Functions of Hydrothermarchaeota in Hydrothermal Sediment.</title>
        <authorList>
            <person name="Zhou Z."/>
            <person name="Liu Y."/>
            <person name="Xu W."/>
            <person name="Pan J."/>
            <person name="Luo Z.H."/>
            <person name="Li M."/>
        </authorList>
    </citation>
    <scope>NUCLEOTIDE SEQUENCE [LARGE SCALE GENOMIC DNA]</scope>
    <source>
        <strain evidence="3">SpSt-776</strain>
    </source>
</reference>
<keyword evidence="3" id="KW-0808">Transferase</keyword>
<feature type="domain" description="Glycosyltransferase subfamily 4-like N-terminal" evidence="2">
    <location>
        <begin position="104"/>
        <end position="236"/>
    </location>
</feature>
<dbReference type="PANTHER" id="PTHR12526:SF623">
    <property type="entry name" value="WABG"/>
    <property type="match status" value="1"/>
</dbReference>
<dbReference type="AlphaFoldDB" id="A0A7C3SK56"/>
<sequence length="448" mass="50776">MNAAGLPLIVLSNPDARPAAYELALAAQEHGVLKKFFTGYYCKAGPLLQVLEKSLPPALWARLWRQLRRRTHGLAPEAVDCARIFELLQQISAKFVRFKSLQNLLRQSLTLFFDFQVARQLPRLEFDIFIFFNDTAASYSLPRAKSLGKLTVLRSEIPHGRDWLALCQEERRLAPHLWQRSADDKFESWLFKRRLKEFAEADFILANSPFVKNSLIRNGVRPEKIYVLPGGADLEKFAPSPGVSLSPRKPFQILFVGGICPRKGVHYLLQAFRHLNLPGGQLTLVGPVVEPRLLAEAADLNGRFRHIPAVPHHEIPRWFAQADLFVFPTLLEGSAYVTYEAMAAGLPVVTTPNAGSYVRHGLDGFIVPVRNPDALREAIRFLYRNKEARRRLGANARERARLFTWCRYRQNVMAVLSHIKKHGVLPPPVPEYDAVAGHLHVFNFSRSS</sequence>
<dbReference type="SUPFAM" id="SSF53756">
    <property type="entry name" value="UDP-Glycosyltransferase/glycogen phosphorylase"/>
    <property type="match status" value="1"/>
</dbReference>
<dbReference type="InterPro" id="IPR028098">
    <property type="entry name" value="Glyco_trans_4-like_N"/>
</dbReference>
<dbReference type="Pfam" id="PF13439">
    <property type="entry name" value="Glyco_transf_4"/>
    <property type="match status" value="1"/>
</dbReference>
<gene>
    <name evidence="3" type="ORF">ENV62_03030</name>
</gene>
<name>A0A7C3SK56_9BACT</name>
<evidence type="ECO:0000259" key="1">
    <source>
        <dbReference type="Pfam" id="PF00534"/>
    </source>
</evidence>
<evidence type="ECO:0000313" key="3">
    <source>
        <dbReference type="EMBL" id="HGB14198.1"/>
    </source>
</evidence>
<feature type="domain" description="Glycosyl transferase family 1" evidence="1">
    <location>
        <begin position="244"/>
        <end position="399"/>
    </location>
</feature>
<dbReference type="Gene3D" id="3.40.50.2000">
    <property type="entry name" value="Glycogen Phosphorylase B"/>
    <property type="match status" value="2"/>
</dbReference>